<keyword evidence="4" id="KW-0633">Potassium transport</keyword>
<keyword evidence="7" id="KW-0630">Potassium</keyword>
<evidence type="ECO:0000256" key="3">
    <source>
        <dbReference type="ARBA" id="ARBA00022448"/>
    </source>
</evidence>
<keyword evidence="9" id="KW-0406">Ion transport</keyword>
<protein>
    <submittedName>
        <fullName evidence="14">TMEM175 family protein</fullName>
    </submittedName>
</protein>
<proteinExistence type="inferred from homology"/>
<evidence type="ECO:0000256" key="13">
    <source>
        <dbReference type="SAM" id="Phobius"/>
    </source>
</evidence>
<evidence type="ECO:0000256" key="4">
    <source>
        <dbReference type="ARBA" id="ARBA00022538"/>
    </source>
</evidence>
<evidence type="ECO:0000256" key="10">
    <source>
        <dbReference type="ARBA" id="ARBA00023136"/>
    </source>
</evidence>
<evidence type="ECO:0000256" key="2">
    <source>
        <dbReference type="ARBA" id="ARBA00006920"/>
    </source>
</evidence>
<dbReference type="Proteomes" id="UP001141259">
    <property type="component" value="Unassembled WGS sequence"/>
</dbReference>
<name>A0A9X2VX26_9PSEU</name>
<keyword evidence="10 13" id="KW-0472">Membrane</keyword>
<gene>
    <name evidence="14" type="ORF">NZH93_44745</name>
</gene>
<evidence type="ECO:0000256" key="11">
    <source>
        <dbReference type="ARBA" id="ARBA00023303"/>
    </source>
</evidence>
<feature type="transmembrane region" description="Helical" evidence="13">
    <location>
        <begin position="82"/>
        <end position="102"/>
    </location>
</feature>
<evidence type="ECO:0000256" key="8">
    <source>
        <dbReference type="ARBA" id="ARBA00022989"/>
    </source>
</evidence>
<keyword evidence="5 13" id="KW-0812">Transmembrane</keyword>
<reference evidence="14" key="1">
    <citation type="submission" date="2022-08" db="EMBL/GenBank/DDBJ databases">
        <authorList>
            <person name="Tistechok S."/>
            <person name="Samborskyy M."/>
            <person name="Roman I."/>
        </authorList>
    </citation>
    <scope>NUCLEOTIDE SEQUENCE</scope>
    <source>
        <strain evidence="14">DSM 103496</strain>
    </source>
</reference>
<evidence type="ECO:0000256" key="6">
    <source>
        <dbReference type="ARBA" id="ARBA00022826"/>
    </source>
</evidence>
<evidence type="ECO:0000313" key="15">
    <source>
        <dbReference type="Proteomes" id="UP001141259"/>
    </source>
</evidence>
<keyword evidence="15" id="KW-1185">Reference proteome</keyword>
<evidence type="ECO:0000256" key="7">
    <source>
        <dbReference type="ARBA" id="ARBA00022958"/>
    </source>
</evidence>
<dbReference type="GO" id="GO:0015252">
    <property type="term" value="F:proton channel activity"/>
    <property type="evidence" value="ECO:0007669"/>
    <property type="project" value="InterPro"/>
</dbReference>
<dbReference type="PANTHER" id="PTHR31462">
    <property type="entry name" value="ENDOSOMAL/LYSOSOMAL POTASSIUM CHANNEL TMEM175"/>
    <property type="match status" value="1"/>
</dbReference>
<dbReference type="EMBL" id="JANYMP010000039">
    <property type="protein sequence ID" value="MCS7483987.1"/>
    <property type="molecule type" value="Genomic_DNA"/>
</dbReference>
<organism evidence="14 15">
    <name type="scientific">Umezawaea endophytica</name>
    <dbReference type="NCBI Taxonomy" id="1654476"/>
    <lineage>
        <taxon>Bacteria</taxon>
        <taxon>Bacillati</taxon>
        <taxon>Actinomycetota</taxon>
        <taxon>Actinomycetes</taxon>
        <taxon>Pseudonocardiales</taxon>
        <taxon>Pseudonocardiaceae</taxon>
        <taxon>Umezawaea</taxon>
    </lineage>
</organism>
<dbReference type="InterPro" id="IPR010617">
    <property type="entry name" value="TMEM175-like"/>
</dbReference>
<dbReference type="RefSeq" id="WP_259629438.1">
    <property type="nucleotide sequence ID" value="NZ_JANYMP010000039.1"/>
</dbReference>
<evidence type="ECO:0000256" key="9">
    <source>
        <dbReference type="ARBA" id="ARBA00023065"/>
    </source>
</evidence>
<comment type="caution">
    <text evidence="14">The sequence shown here is derived from an EMBL/GenBank/DDBJ whole genome shotgun (WGS) entry which is preliminary data.</text>
</comment>
<keyword evidence="11" id="KW-0407">Ion channel</keyword>
<evidence type="ECO:0000313" key="14">
    <source>
        <dbReference type="EMBL" id="MCS7483987.1"/>
    </source>
</evidence>
<feature type="transmembrane region" description="Helical" evidence="13">
    <location>
        <begin position="51"/>
        <end position="70"/>
    </location>
</feature>
<sequence>MTTTPRDPDRLVLFTDAVVAIAITLLVLPLVDVVSESVAEHHTSVEVLTEHRPQILSFLLSFVVIAQYWVTHHRMFENVKAYNRPLTVVNLAWLLTIVFLPFPTEMVGVFSDDVFTTLLYIGTMLVSSLCLGAMTLIIHGDPEIGRDAAGLGARTVVRAMAPAGLLVVAFALSWAFPAVTYYSLLLLLLSGPINRLAKRSQ</sequence>
<comment type="similarity">
    <text evidence="2">Belongs to the TMEM175 family.</text>
</comment>
<keyword evidence="8 13" id="KW-1133">Transmembrane helix</keyword>
<dbReference type="AlphaFoldDB" id="A0A9X2VX26"/>
<accession>A0A9X2VX26</accession>
<dbReference type="Pfam" id="PF06736">
    <property type="entry name" value="TMEM175"/>
    <property type="match status" value="1"/>
</dbReference>
<feature type="transmembrane region" description="Helical" evidence="13">
    <location>
        <begin position="114"/>
        <end position="139"/>
    </location>
</feature>
<keyword evidence="6" id="KW-0631">Potassium channel</keyword>
<dbReference type="PANTHER" id="PTHR31462:SF5">
    <property type="entry name" value="ENDOSOMAL_LYSOSOMAL PROTON CHANNEL TMEM175"/>
    <property type="match status" value="1"/>
</dbReference>
<comment type="catalytic activity">
    <reaction evidence="12">
        <text>K(+)(in) = K(+)(out)</text>
        <dbReference type="Rhea" id="RHEA:29463"/>
        <dbReference type="ChEBI" id="CHEBI:29103"/>
    </reaction>
</comment>
<feature type="transmembrane region" description="Helical" evidence="13">
    <location>
        <begin position="12"/>
        <end position="31"/>
    </location>
</feature>
<evidence type="ECO:0000256" key="5">
    <source>
        <dbReference type="ARBA" id="ARBA00022692"/>
    </source>
</evidence>
<keyword evidence="3" id="KW-0813">Transport</keyword>
<dbReference type="GO" id="GO:0016020">
    <property type="term" value="C:membrane"/>
    <property type="evidence" value="ECO:0007669"/>
    <property type="project" value="UniProtKB-SubCell"/>
</dbReference>
<evidence type="ECO:0000256" key="1">
    <source>
        <dbReference type="ARBA" id="ARBA00004141"/>
    </source>
</evidence>
<comment type="subcellular location">
    <subcellularLocation>
        <location evidence="1">Membrane</location>
        <topology evidence="1">Multi-pass membrane protein</topology>
    </subcellularLocation>
</comment>
<dbReference type="GO" id="GO:0005267">
    <property type="term" value="F:potassium channel activity"/>
    <property type="evidence" value="ECO:0007669"/>
    <property type="project" value="UniProtKB-KW"/>
</dbReference>
<evidence type="ECO:0000256" key="12">
    <source>
        <dbReference type="ARBA" id="ARBA00034430"/>
    </source>
</evidence>